<protein>
    <submittedName>
        <fullName evidence="1">Uncharacterized protein</fullName>
    </submittedName>
</protein>
<comment type="caution">
    <text evidence="1">The sequence shown here is derived from an EMBL/GenBank/DDBJ whole genome shotgun (WGS) entry which is preliminary data.</text>
</comment>
<gene>
    <name evidence="1" type="ORF">A3A27_02245</name>
</gene>
<name>A0A1G2RJB0_9BACT</name>
<dbReference type="AlphaFoldDB" id="A0A1G2RJB0"/>
<reference evidence="1 2" key="1">
    <citation type="journal article" date="2016" name="Nat. Commun.">
        <title>Thousands of microbial genomes shed light on interconnected biogeochemical processes in an aquifer system.</title>
        <authorList>
            <person name="Anantharaman K."/>
            <person name="Brown C.T."/>
            <person name="Hug L.A."/>
            <person name="Sharon I."/>
            <person name="Castelle C.J."/>
            <person name="Probst A.J."/>
            <person name="Thomas B.C."/>
            <person name="Singh A."/>
            <person name="Wilkins M.J."/>
            <person name="Karaoz U."/>
            <person name="Brodie E.L."/>
            <person name="Williams K.H."/>
            <person name="Hubbard S.S."/>
            <person name="Banfield J.F."/>
        </authorList>
    </citation>
    <scope>NUCLEOTIDE SEQUENCE [LARGE SCALE GENOMIC DNA]</scope>
</reference>
<dbReference type="Proteomes" id="UP000177287">
    <property type="component" value="Unassembled WGS sequence"/>
</dbReference>
<sequence length="89" mass="10296">MHKFTYTVFPLLFKDKVEMIWIKTVGNNVNKLFSSKTIRFKSESVETFCEFGVVKNIKALFKTICVVIVFHNISMIDPTIIDVIYLSVS</sequence>
<accession>A0A1G2RJB0</accession>
<evidence type="ECO:0000313" key="1">
    <source>
        <dbReference type="EMBL" id="OHA72935.1"/>
    </source>
</evidence>
<dbReference type="EMBL" id="MHUF01000008">
    <property type="protein sequence ID" value="OHA72935.1"/>
    <property type="molecule type" value="Genomic_DNA"/>
</dbReference>
<evidence type="ECO:0000313" key="2">
    <source>
        <dbReference type="Proteomes" id="UP000177287"/>
    </source>
</evidence>
<organism evidence="1 2">
    <name type="scientific">Candidatus Wildermuthbacteria bacterium RIFCSPLOWO2_01_FULL_47_18</name>
    <dbReference type="NCBI Taxonomy" id="1802460"/>
    <lineage>
        <taxon>Bacteria</taxon>
        <taxon>Candidatus Wildermuthiibacteriota</taxon>
    </lineage>
</organism>
<proteinExistence type="predicted"/>